<organism evidence="2 3">
    <name type="scientific">Paecilomyces lecythidis</name>
    <dbReference type="NCBI Taxonomy" id="3004212"/>
    <lineage>
        <taxon>Eukaryota</taxon>
        <taxon>Fungi</taxon>
        <taxon>Dikarya</taxon>
        <taxon>Ascomycota</taxon>
        <taxon>Pezizomycotina</taxon>
        <taxon>Eurotiomycetes</taxon>
        <taxon>Eurotiomycetidae</taxon>
        <taxon>Eurotiales</taxon>
        <taxon>Thermoascaceae</taxon>
        <taxon>Paecilomyces</taxon>
    </lineage>
</organism>
<sequence>MLTEEKWESVYNPKDLHIDVGELMQSTTNVQQLQEQQMPSQKQAATLLPLSHDGQSMIVDDLEHPPTTSAFSWNTDTTSSSGTDSHPFASGDFQNVMFPNSLANMSYHPYHIQTGAGDTSEIGRSNSTAGNSEMEGLVLGFDPVDPVPDGMKNAHLLSLLAQRANGLGNRSPGGSVSLQAEGCDREVLNYLLDVLLPIRHLIKMEINM</sequence>
<feature type="region of interest" description="Disordered" evidence="1">
    <location>
        <begin position="62"/>
        <end position="87"/>
    </location>
</feature>
<protein>
    <submittedName>
        <fullName evidence="2">Uncharacterized protein</fullName>
    </submittedName>
</protein>
<reference evidence="2 3" key="1">
    <citation type="journal article" date="2024" name="IMA Fungus">
        <title>IMA Genome - F19 : A genome assembly and annotation guide to empower mycologists, including annotated draft genome sequences of Ceratocystis pirilliformis, Diaporthe australafricana, Fusarium ophioides, Paecilomyces lecythidis, and Sporothrix stenoceras.</title>
        <authorList>
            <person name="Aylward J."/>
            <person name="Wilson A.M."/>
            <person name="Visagie C.M."/>
            <person name="Spraker J."/>
            <person name="Barnes I."/>
            <person name="Buitendag C."/>
            <person name="Ceriani C."/>
            <person name="Del Mar Angel L."/>
            <person name="du Plessis D."/>
            <person name="Fuchs T."/>
            <person name="Gasser K."/>
            <person name="Kramer D."/>
            <person name="Li W."/>
            <person name="Munsamy K."/>
            <person name="Piso A."/>
            <person name="Price J.L."/>
            <person name="Sonnekus B."/>
            <person name="Thomas C."/>
            <person name="van der Nest A."/>
            <person name="van Dijk A."/>
            <person name="van Heerden A."/>
            <person name="van Vuuren N."/>
            <person name="Yilmaz N."/>
            <person name="Duong T.A."/>
            <person name="van der Merwe N.A."/>
            <person name="Wingfield M.J."/>
            <person name="Wingfield B.D."/>
        </authorList>
    </citation>
    <scope>NUCLEOTIDE SEQUENCE [LARGE SCALE GENOMIC DNA]</scope>
    <source>
        <strain evidence="2 3">CMW 18167</strain>
    </source>
</reference>
<evidence type="ECO:0000313" key="2">
    <source>
        <dbReference type="EMBL" id="KAL1884814.1"/>
    </source>
</evidence>
<keyword evidence="3" id="KW-1185">Reference proteome</keyword>
<accession>A0ABR3Y932</accession>
<dbReference type="EMBL" id="JAVDPF010000004">
    <property type="protein sequence ID" value="KAL1884814.1"/>
    <property type="molecule type" value="Genomic_DNA"/>
</dbReference>
<evidence type="ECO:0000256" key="1">
    <source>
        <dbReference type="SAM" id="MobiDB-lite"/>
    </source>
</evidence>
<name>A0ABR3Y932_9EURO</name>
<feature type="compositionally biased region" description="Low complexity" evidence="1">
    <location>
        <begin position="75"/>
        <end position="85"/>
    </location>
</feature>
<dbReference type="Proteomes" id="UP001583193">
    <property type="component" value="Unassembled WGS sequence"/>
</dbReference>
<comment type="caution">
    <text evidence="2">The sequence shown here is derived from an EMBL/GenBank/DDBJ whole genome shotgun (WGS) entry which is preliminary data.</text>
</comment>
<evidence type="ECO:0000313" key="3">
    <source>
        <dbReference type="Proteomes" id="UP001583193"/>
    </source>
</evidence>
<gene>
    <name evidence="2" type="ORF">Plec18167_002406</name>
</gene>
<proteinExistence type="predicted"/>